<dbReference type="InterPro" id="IPR013083">
    <property type="entry name" value="Znf_RING/FYVE/PHD"/>
</dbReference>
<dbReference type="Proteomes" id="UP001218188">
    <property type="component" value="Unassembled WGS sequence"/>
</dbReference>
<accession>A0AAD6SN63</accession>
<proteinExistence type="predicted"/>
<dbReference type="AlphaFoldDB" id="A0AAD6SN63"/>
<dbReference type="Pfam" id="PF13923">
    <property type="entry name" value="zf-C3HC4_2"/>
    <property type="match status" value="1"/>
</dbReference>
<evidence type="ECO:0000256" key="1">
    <source>
        <dbReference type="PROSITE-ProRule" id="PRU00175"/>
    </source>
</evidence>
<keyword evidence="1" id="KW-0479">Metal-binding</keyword>
<evidence type="ECO:0000313" key="5">
    <source>
        <dbReference type="Proteomes" id="UP001218188"/>
    </source>
</evidence>
<evidence type="ECO:0000256" key="2">
    <source>
        <dbReference type="SAM" id="MobiDB-lite"/>
    </source>
</evidence>
<keyword evidence="1" id="KW-0863">Zinc-finger</keyword>
<feature type="region of interest" description="Disordered" evidence="2">
    <location>
        <begin position="93"/>
        <end position="158"/>
    </location>
</feature>
<feature type="domain" description="RING-type" evidence="3">
    <location>
        <begin position="199"/>
        <end position="234"/>
    </location>
</feature>
<evidence type="ECO:0000259" key="3">
    <source>
        <dbReference type="PROSITE" id="PS50089"/>
    </source>
</evidence>
<dbReference type="Gene3D" id="3.30.40.10">
    <property type="entry name" value="Zinc/RING finger domain, C3HC4 (zinc finger)"/>
    <property type="match status" value="1"/>
</dbReference>
<evidence type="ECO:0000313" key="4">
    <source>
        <dbReference type="EMBL" id="KAJ7028752.1"/>
    </source>
</evidence>
<name>A0AAD6SN63_9AGAR</name>
<gene>
    <name evidence="4" type="ORF">C8F04DRAFT_1265708</name>
</gene>
<dbReference type="InterPro" id="IPR001841">
    <property type="entry name" value="Znf_RING"/>
</dbReference>
<organism evidence="4 5">
    <name type="scientific">Mycena alexandri</name>
    <dbReference type="NCBI Taxonomy" id="1745969"/>
    <lineage>
        <taxon>Eukaryota</taxon>
        <taxon>Fungi</taxon>
        <taxon>Dikarya</taxon>
        <taxon>Basidiomycota</taxon>
        <taxon>Agaricomycotina</taxon>
        <taxon>Agaricomycetes</taxon>
        <taxon>Agaricomycetidae</taxon>
        <taxon>Agaricales</taxon>
        <taxon>Marasmiineae</taxon>
        <taxon>Mycenaceae</taxon>
        <taxon>Mycena</taxon>
    </lineage>
</organism>
<feature type="compositionally biased region" description="Basic and acidic residues" evidence="2">
    <location>
        <begin position="142"/>
        <end position="157"/>
    </location>
</feature>
<dbReference type="GO" id="GO:0008270">
    <property type="term" value="F:zinc ion binding"/>
    <property type="evidence" value="ECO:0007669"/>
    <property type="project" value="UniProtKB-KW"/>
</dbReference>
<dbReference type="PROSITE" id="PS50089">
    <property type="entry name" value="ZF_RING_2"/>
    <property type="match status" value="1"/>
</dbReference>
<keyword evidence="1" id="KW-0862">Zinc</keyword>
<dbReference type="SUPFAM" id="SSF57850">
    <property type="entry name" value="RING/U-box"/>
    <property type="match status" value="1"/>
</dbReference>
<sequence length="286" mass="31573">MASLSKIRPQKNSRNQLSVDVRGYLVETGERRISFGGPLSMIGRPPTPPRVDLRAPPRLDLRALPTHDRDGRCLSTRERVSVGRAATLSHLARESDATHAHGSAAPGSPPRPGSLRAPIEVLSSPGSPNELRGGVKRTVKRSASDTGRHRSASDTGRRIGHLYGVRVPQVPPVAEGNWWLTKDRPPTLVAATGHLHQMCGLCYEVKAHPVSYRCGHSHCYVCIRMWLEKSWACPEPLCGQRMYEEPFRHEAEEQALAAAFPGWCSKTRVSYSWAGLTFPKKPKSIM</sequence>
<reference evidence="4" key="1">
    <citation type="submission" date="2023-03" db="EMBL/GenBank/DDBJ databases">
        <title>Massive genome expansion in bonnet fungi (Mycena s.s.) driven by repeated elements and novel gene families across ecological guilds.</title>
        <authorList>
            <consortium name="Lawrence Berkeley National Laboratory"/>
            <person name="Harder C.B."/>
            <person name="Miyauchi S."/>
            <person name="Viragh M."/>
            <person name="Kuo A."/>
            <person name="Thoen E."/>
            <person name="Andreopoulos B."/>
            <person name="Lu D."/>
            <person name="Skrede I."/>
            <person name="Drula E."/>
            <person name="Henrissat B."/>
            <person name="Morin E."/>
            <person name="Kohler A."/>
            <person name="Barry K."/>
            <person name="LaButti K."/>
            <person name="Morin E."/>
            <person name="Salamov A."/>
            <person name="Lipzen A."/>
            <person name="Mereny Z."/>
            <person name="Hegedus B."/>
            <person name="Baldrian P."/>
            <person name="Stursova M."/>
            <person name="Weitz H."/>
            <person name="Taylor A."/>
            <person name="Grigoriev I.V."/>
            <person name="Nagy L.G."/>
            <person name="Martin F."/>
            <person name="Kauserud H."/>
        </authorList>
    </citation>
    <scope>NUCLEOTIDE SEQUENCE</scope>
    <source>
        <strain evidence="4">CBHHK200</strain>
    </source>
</reference>
<protein>
    <recommendedName>
        <fullName evidence="3">RING-type domain-containing protein</fullName>
    </recommendedName>
</protein>
<dbReference type="EMBL" id="JARJCM010000109">
    <property type="protein sequence ID" value="KAJ7028752.1"/>
    <property type="molecule type" value="Genomic_DNA"/>
</dbReference>
<keyword evidence="5" id="KW-1185">Reference proteome</keyword>
<comment type="caution">
    <text evidence="4">The sequence shown here is derived from an EMBL/GenBank/DDBJ whole genome shotgun (WGS) entry which is preliminary data.</text>
</comment>